<dbReference type="GO" id="GO:0140359">
    <property type="term" value="F:ABC-type transporter activity"/>
    <property type="evidence" value="ECO:0007669"/>
    <property type="project" value="InterPro"/>
</dbReference>
<feature type="transmembrane region" description="Helical" evidence="10">
    <location>
        <begin position="294"/>
        <end position="312"/>
    </location>
</feature>
<dbReference type="GO" id="GO:0016887">
    <property type="term" value="F:ATP hydrolysis activity"/>
    <property type="evidence" value="ECO:0007669"/>
    <property type="project" value="InterPro"/>
</dbReference>
<dbReference type="SUPFAM" id="SSF90123">
    <property type="entry name" value="ABC transporter transmembrane region"/>
    <property type="match status" value="2"/>
</dbReference>
<name>A0AA40F483_9PEZI</name>
<evidence type="ECO:0000256" key="2">
    <source>
        <dbReference type="ARBA" id="ARBA00022448"/>
    </source>
</evidence>
<dbReference type="PANTHER" id="PTHR24223:SF356">
    <property type="entry name" value="ATP-BINDING CASSETTE TRANSPORTER ABC4"/>
    <property type="match status" value="1"/>
</dbReference>
<evidence type="ECO:0000256" key="10">
    <source>
        <dbReference type="SAM" id="Phobius"/>
    </source>
</evidence>
<evidence type="ECO:0000313" key="14">
    <source>
        <dbReference type="Proteomes" id="UP001172155"/>
    </source>
</evidence>
<keyword evidence="2" id="KW-0813">Transport</keyword>
<dbReference type="PANTHER" id="PTHR24223">
    <property type="entry name" value="ATP-BINDING CASSETTE SUB-FAMILY C"/>
    <property type="match status" value="1"/>
</dbReference>
<dbReference type="CDD" id="cd03250">
    <property type="entry name" value="ABCC_MRP_domain1"/>
    <property type="match status" value="1"/>
</dbReference>
<dbReference type="EMBL" id="JAUKUD010000002">
    <property type="protein sequence ID" value="KAK0750963.1"/>
    <property type="molecule type" value="Genomic_DNA"/>
</dbReference>
<organism evidence="13 14">
    <name type="scientific">Schizothecium vesticola</name>
    <dbReference type="NCBI Taxonomy" id="314040"/>
    <lineage>
        <taxon>Eukaryota</taxon>
        <taxon>Fungi</taxon>
        <taxon>Dikarya</taxon>
        <taxon>Ascomycota</taxon>
        <taxon>Pezizomycotina</taxon>
        <taxon>Sordariomycetes</taxon>
        <taxon>Sordariomycetidae</taxon>
        <taxon>Sordariales</taxon>
        <taxon>Schizotheciaceae</taxon>
        <taxon>Schizothecium</taxon>
    </lineage>
</organism>
<evidence type="ECO:0000313" key="13">
    <source>
        <dbReference type="EMBL" id="KAK0750963.1"/>
    </source>
</evidence>
<feature type="transmembrane region" description="Helical" evidence="10">
    <location>
        <begin position="522"/>
        <end position="548"/>
    </location>
</feature>
<evidence type="ECO:0008006" key="15">
    <source>
        <dbReference type="Google" id="ProtNLM"/>
    </source>
</evidence>
<dbReference type="SUPFAM" id="SSF52540">
    <property type="entry name" value="P-loop containing nucleoside triphosphate hydrolases"/>
    <property type="match status" value="2"/>
</dbReference>
<feature type="domain" description="ABC transporter" evidence="11">
    <location>
        <begin position="1223"/>
        <end position="1516"/>
    </location>
</feature>
<gene>
    <name evidence="13" type="ORF">B0T18DRAFT_478090</name>
</gene>
<keyword evidence="8 10" id="KW-0472">Membrane</keyword>
<feature type="transmembrane region" description="Helical" evidence="10">
    <location>
        <begin position="447"/>
        <end position="466"/>
    </location>
</feature>
<dbReference type="CDD" id="cd18604">
    <property type="entry name" value="ABC_6TM_VMR1_D2_like"/>
    <property type="match status" value="1"/>
</dbReference>
<keyword evidence="7 10" id="KW-1133">Transmembrane helix</keyword>
<evidence type="ECO:0000256" key="6">
    <source>
        <dbReference type="ARBA" id="ARBA00022840"/>
    </source>
</evidence>
<feature type="transmembrane region" description="Helical" evidence="10">
    <location>
        <begin position="554"/>
        <end position="574"/>
    </location>
</feature>
<dbReference type="GO" id="GO:0016020">
    <property type="term" value="C:membrane"/>
    <property type="evidence" value="ECO:0007669"/>
    <property type="project" value="UniProtKB-SubCell"/>
</dbReference>
<keyword evidence="3 10" id="KW-0812">Transmembrane</keyword>
<feature type="transmembrane region" description="Helical" evidence="10">
    <location>
        <begin position="1031"/>
        <end position="1050"/>
    </location>
</feature>
<feature type="transmembrane region" description="Helical" evidence="10">
    <location>
        <begin position="1117"/>
        <end position="1137"/>
    </location>
</feature>
<evidence type="ECO:0000256" key="7">
    <source>
        <dbReference type="ARBA" id="ARBA00022989"/>
    </source>
</evidence>
<feature type="transmembrane region" description="Helical" evidence="10">
    <location>
        <begin position="1143"/>
        <end position="1166"/>
    </location>
</feature>
<comment type="subcellular location">
    <subcellularLocation>
        <location evidence="1">Membrane</location>
        <topology evidence="1">Multi-pass membrane protein</topology>
    </subcellularLocation>
</comment>
<dbReference type="GO" id="GO:0005737">
    <property type="term" value="C:cytoplasm"/>
    <property type="evidence" value="ECO:0007669"/>
    <property type="project" value="UniProtKB-ARBA"/>
</dbReference>
<dbReference type="InterPro" id="IPR017871">
    <property type="entry name" value="ABC_transporter-like_CS"/>
</dbReference>
<dbReference type="Pfam" id="PF00005">
    <property type="entry name" value="ABC_tran"/>
    <property type="match status" value="2"/>
</dbReference>
<feature type="region of interest" description="Disordered" evidence="9">
    <location>
        <begin position="831"/>
        <end position="868"/>
    </location>
</feature>
<dbReference type="InterPro" id="IPR003593">
    <property type="entry name" value="AAA+_ATPase"/>
</dbReference>
<reference evidence="13" key="1">
    <citation type="submission" date="2023-06" db="EMBL/GenBank/DDBJ databases">
        <title>Genome-scale phylogeny and comparative genomics of the fungal order Sordariales.</title>
        <authorList>
            <consortium name="Lawrence Berkeley National Laboratory"/>
            <person name="Hensen N."/>
            <person name="Bonometti L."/>
            <person name="Westerberg I."/>
            <person name="Brannstrom I.O."/>
            <person name="Guillou S."/>
            <person name="Cros-Aarteil S."/>
            <person name="Calhoun S."/>
            <person name="Haridas S."/>
            <person name="Kuo A."/>
            <person name="Mondo S."/>
            <person name="Pangilinan J."/>
            <person name="Riley R."/>
            <person name="LaButti K."/>
            <person name="Andreopoulos B."/>
            <person name="Lipzen A."/>
            <person name="Chen C."/>
            <person name="Yanf M."/>
            <person name="Daum C."/>
            <person name="Ng V."/>
            <person name="Clum A."/>
            <person name="Steindorff A."/>
            <person name="Ohm R."/>
            <person name="Martin F."/>
            <person name="Silar P."/>
            <person name="Natvig D."/>
            <person name="Lalanne C."/>
            <person name="Gautier V."/>
            <person name="Ament-velasquez S.L."/>
            <person name="Kruys A."/>
            <person name="Hutchinson M.I."/>
            <person name="Powell A.J."/>
            <person name="Barry K."/>
            <person name="Miller A.N."/>
            <person name="Grigoriev I.V."/>
            <person name="Debuchy R."/>
            <person name="Gladieux P."/>
            <person name="Thoren M.H."/>
            <person name="Johannesson H."/>
        </authorList>
    </citation>
    <scope>NUCLEOTIDE SEQUENCE</scope>
    <source>
        <strain evidence="13">SMH3187-1</strain>
    </source>
</reference>
<dbReference type="SMART" id="SM00382">
    <property type="entry name" value="AAA"/>
    <property type="match status" value="2"/>
</dbReference>
<sequence length="1541" mass="169021">MEAAMPTWVDWVPWVPNLATTFTSLHVAPTSGLRISNLDWIDDIAQFARSGRVQAAVIATVLLWSARDALVGRRASATHQPKAPKIRLPYEICAQLSRAAALTILVAAAHRAPDRWVDVPPLALAFILGLSRLAGHARWRRLALHKVNFLLSSSLITLMAANILPLLKLDRDEELDTAESAAVGAVAASVLVALVTPRSWVPPDIPKMEGYEPLEPTPSPEETCSWFVRFLSYEFLTPMLRIGWRRPVEMQDLPPLPWYDDPVVLLGQVLRARKRYKTTFWTVVGFQSHQITKMLFWITLSFSVELVAPYALYQLLQYISNPEEAALRPGLWIFLLFAGPMGRSVSFQQYIFYSTRLLVRGRSGLTQELYHRAMVSMELEGDVINAIATRGQKQEQDTTTTSAGRLANLMANDIDTVLKLRDALIPGVGVPVGILLTTIGLYRMTGWPGIVGIVFLLSAAPIPAYLGKLMTVAQRKVKLAQDSRISLITEYLGSIKAIKYFAWEDSIIETIQRSRAKEQAQLWYLSVVSTVISTASGVIPLGTLLLIYGLYTGVLGQPLTASVAFTTLSLISTVRRNLHMLNWLIRMCVNAAVSLDRLDRFFASTEPLIRFPEGPLRLQNATFRRSKSAAFRLKDISVDFVEGGLNVLVGQSGSGKTSLLLGILGELVLEDGLVTSPGDLAFASQTPWLQNETIRENILFHAPLEQARYDRVIEGCCFAQDLDELQRGDQTEIGENGTILSGGQKSRVALARALYSKSPVLLLDDIFSALDAKTAAAVWEFCFCSDMLKGRTIILVTQVPWMASQADLVVTMEEGSVQSVERNLGVVRKPVTTAPAQSQTDTNGGNTDQPVDNKLPSPKSKLDDISDEMEGTARGGRLTVLRYMRYFGGAPFRVFILVWTFFENSLGIALSFWLTIWVGAYEKPGPVSLLYFAGGYAVIMVTDSLVGAVQYLAFSRGAWLAAQKLHKDLLRGVLYAPLPWWKNIPVGRVVNRFSRDISSLDSLTGELAYLVVDGIVRILFRVGAISSILPIFMLPILLSIAVGILCGEMYTRTAVVLKRLSSSSHSPVFSQFGDTMSGLTVIRARGDMPKIFCNHLAKRFRPLSRTQEATFNLNRWVSVRIDFITAMVSVCAGIIAVTRAKVLGAGLVGFSLTNVAGLSSAILMLVRYLNDLEIEFQGFLRVEEYMTIEPEEKPSEVPGAFSDHNGLPEVDHLPVGWPRTGAVEFRNVTVRYDVDGQDILKDISLTFEAGERVAVIGRTGSGKSTLVLSLLRFTEIVSGQIFYDGVDITTIPRHKLRQALTIIPQEAVLFNGTLQSNLDPTDTVPTAILERALESCHGIASFHYRNDSAEITPAATPEEETVAAPTERTPLLAAQPQPASSGTGTATPVAVPDTSSALSLSTPVKAKGENFSHGQRQVLSLCRALIRRSKLMLLDEATASMDYETDRGVQAVLRHQLTNQEQEEEGGRVLLTIAHRLRTIVDYDKVVVMGGGRVVEVGAPGELYAQGGQFYEMVRHSGEGGELAALLGGQGSGTSTEVGSE</sequence>
<feature type="transmembrane region" description="Helical" evidence="10">
    <location>
        <begin position="332"/>
        <end position="353"/>
    </location>
</feature>
<dbReference type="Pfam" id="PF00664">
    <property type="entry name" value="ABC_membrane"/>
    <property type="match status" value="2"/>
</dbReference>
<dbReference type="PROSITE" id="PS00211">
    <property type="entry name" value="ABC_TRANSPORTER_1"/>
    <property type="match status" value="2"/>
</dbReference>
<evidence type="ECO:0000256" key="4">
    <source>
        <dbReference type="ARBA" id="ARBA00022737"/>
    </source>
</evidence>
<dbReference type="PROSITE" id="PS50929">
    <property type="entry name" value="ABC_TM1F"/>
    <property type="match status" value="2"/>
</dbReference>
<feature type="compositionally biased region" description="Polar residues" evidence="9">
    <location>
        <begin position="834"/>
        <end position="850"/>
    </location>
</feature>
<feature type="transmembrane region" description="Helical" evidence="10">
    <location>
        <begin position="423"/>
        <end position="441"/>
    </location>
</feature>
<dbReference type="PROSITE" id="PS50893">
    <property type="entry name" value="ABC_TRANSPORTER_2"/>
    <property type="match status" value="2"/>
</dbReference>
<keyword evidence="14" id="KW-1185">Reference proteome</keyword>
<dbReference type="Gene3D" id="1.20.1560.10">
    <property type="entry name" value="ABC transporter type 1, transmembrane domain"/>
    <property type="match status" value="2"/>
</dbReference>
<dbReference type="CDD" id="cd18596">
    <property type="entry name" value="ABC_6TM_VMR1_D1_like"/>
    <property type="match status" value="1"/>
</dbReference>
<dbReference type="InterPro" id="IPR003439">
    <property type="entry name" value="ABC_transporter-like_ATP-bd"/>
</dbReference>
<evidence type="ECO:0000259" key="12">
    <source>
        <dbReference type="PROSITE" id="PS50929"/>
    </source>
</evidence>
<protein>
    <recommendedName>
        <fullName evidence="15">P-loop containing nucleoside triphosphate hydrolase protein</fullName>
    </recommendedName>
</protein>
<evidence type="ECO:0000256" key="3">
    <source>
        <dbReference type="ARBA" id="ARBA00022692"/>
    </source>
</evidence>
<evidence type="ECO:0000259" key="11">
    <source>
        <dbReference type="PROSITE" id="PS50893"/>
    </source>
</evidence>
<keyword evidence="4" id="KW-0677">Repeat</keyword>
<keyword evidence="6" id="KW-0067">ATP-binding</keyword>
<dbReference type="InterPro" id="IPR050173">
    <property type="entry name" value="ABC_transporter_C-like"/>
</dbReference>
<dbReference type="FunFam" id="1.20.1560.10:FF:000013">
    <property type="entry name" value="ABC transporter C family member 2"/>
    <property type="match status" value="1"/>
</dbReference>
<dbReference type="Gene3D" id="3.40.50.300">
    <property type="entry name" value="P-loop containing nucleotide triphosphate hydrolases"/>
    <property type="match status" value="2"/>
</dbReference>
<dbReference type="GO" id="GO:0005524">
    <property type="term" value="F:ATP binding"/>
    <property type="evidence" value="ECO:0007669"/>
    <property type="project" value="UniProtKB-KW"/>
</dbReference>
<keyword evidence="5" id="KW-0547">Nucleotide-binding</keyword>
<feature type="transmembrane region" description="Helical" evidence="10">
    <location>
        <begin position="147"/>
        <end position="169"/>
    </location>
</feature>
<dbReference type="Proteomes" id="UP001172155">
    <property type="component" value="Unassembled WGS sequence"/>
</dbReference>
<evidence type="ECO:0000256" key="5">
    <source>
        <dbReference type="ARBA" id="ARBA00022741"/>
    </source>
</evidence>
<feature type="transmembrane region" description="Helical" evidence="10">
    <location>
        <begin position="929"/>
        <end position="954"/>
    </location>
</feature>
<dbReference type="InterPro" id="IPR027417">
    <property type="entry name" value="P-loop_NTPase"/>
</dbReference>
<evidence type="ECO:0000256" key="9">
    <source>
        <dbReference type="SAM" id="MobiDB-lite"/>
    </source>
</evidence>
<comment type="caution">
    <text evidence="13">The sequence shown here is derived from an EMBL/GenBank/DDBJ whole genome shotgun (WGS) entry which is preliminary data.</text>
</comment>
<proteinExistence type="predicted"/>
<feature type="domain" description="ABC transporter" evidence="11">
    <location>
        <begin position="616"/>
        <end position="839"/>
    </location>
</feature>
<accession>A0AA40F483</accession>
<dbReference type="InterPro" id="IPR036640">
    <property type="entry name" value="ABC1_TM_sf"/>
</dbReference>
<dbReference type="InterPro" id="IPR011527">
    <property type="entry name" value="ABC1_TM_dom"/>
</dbReference>
<feature type="transmembrane region" description="Helical" evidence="10">
    <location>
        <begin position="181"/>
        <end position="201"/>
    </location>
</feature>
<evidence type="ECO:0000256" key="8">
    <source>
        <dbReference type="ARBA" id="ARBA00023136"/>
    </source>
</evidence>
<feature type="domain" description="ABC transmembrane type-1" evidence="12">
    <location>
        <begin position="294"/>
        <end position="590"/>
    </location>
</feature>
<evidence type="ECO:0000256" key="1">
    <source>
        <dbReference type="ARBA" id="ARBA00004141"/>
    </source>
</evidence>
<feature type="domain" description="ABC transmembrane type-1" evidence="12">
    <location>
        <begin position="894"/>
        <end position="1173"/>
    </location>
</feature>
<feature type="transmembrane region" description="Helical" evidence="10">
    <location>
        <begin position="894"/>
        <end position="917"/>
    </location>
</feature>